<name>A0A7N0VF14_KALFE</name>
<dbReference type="Gene3D" id="1.20.1280.50">
    <property type="match status" value="1"/>
</dbReference>
<feature type="compositionally biased region" description="Low complexity" evidence="1">
    <location>
        <begin position="53"/>
        <end position="62"/>
    </location>
</feature>
<dbReference type="PROSITE" id="PS50181">
    <property type="entry name" value="FBOX"/>
    <property type="match status" value="1"/>
</dbReference>
<dbReference type="PANTHER" id="PTHR45088">
    <property type="entry name" value="OSJNBA0022H21.17 PROTEIN"/>
    <property type="match status" value="1"/>
</dbReference>
<feature type="compositionally biased region" description="Basic and acidic residues" evidence="1">
    <location>
        <begin position="24"/>
        <end position="51"/>
    </location>
</feature>
<dbReference type="PANTHER" id="PTHR45088:SF1">
    <property type="entry name" value="OS04G0476000 PROTEIN"/>
    <property type="match status" value="1"/>
</dbReference>
<organism evidence="3 4">
    <name type="scientific">Kalanchoe fedtschenkoi</name>
    <name type="common">Lavender scallops</name>
    <name type="synonym">South American air plant</name>
    <dbReference type="NCBI Taxonomy" id="63787"/>
    <lineage>
        <taxon>Eukaryota</taxon>
        <taxon>Viridiplantae</taxon>
        <taxon>Streptophyta</taxon>
        <taxon>Embryophyta</taxon>
        <taxon>Tracheophyta</taxon>
        <taxon>Spermatophyta</taxon>
        <taxon>Magnoliopsida</taxon>
        <taxon>eudicotyledons</taxon>
        <taxon>Gunneridae</taxon>
        <taxon>Pentapetalae</taxon>
        <taxon>Saxifragales</taxon>
        <taxon>Crassulaceae</taxon>
        <taxon>Kalanchoe</taxon>
    </lineage>
</organism>
<dbReference type="Gene3D" id="1.25.40.10">
    <property type="entry name" value="Tetratricopeptide repeat domain"/>
    <property type="match status" value="2"/>
</dbReference>
<dbReference type="Proteomes" id="UP000594263">
    <property type="component" value="Unplaced"/>
</dbReference>
<dbReference type="EnsemblPlants" id="Kaladp0748s0029.1.v1.1">
    <property type="protein sequence ID" value="Kaladp0748s0029.1.v1.1"/>
    <property type="gene ID" value="Kaladp0748s0029.v1.1"/>
</dbReference>
<evidence type="ECO:0000313" key="4">
    <source>
        <dbReference type="Proteomes" id="UP000594263"/>
    </source>
</evidence>
<dbReference type="SUPFAM" id="SSF81383">
    <property type="entry name" value="F-box domain"/>
    <property type="match status" value="1"/>
</dbReference>
<evidence type="ECO:0000313" key="3">
    <source>
        <dbReference type="EnsemblPlants" id="Kaladp0748s0029.1.v1.1"/>
    </source>
</evidence>
<dbReference type="InterPro" id="IPR006597">
    <property type="entry name" value="Sel1-like"/>
</dbReference>
<reference evidence="3" key="1">
    <citation type="submission" date="2021-01" db="UniProtKB">
        <authorList>
            <consortium name="EnsemblPlants"/>
        </authorList>
    </citation>
    <scope>IDENTIFICATION</scope>
</reference>
<dbReference type="SMART" id="SM00671">
    <property type="entry name" value="SEL1"/>
    <property type="match status" value="5"/>
</dbReference>
<proteinExistence type="predicted"/>
<feature type="domain" description="F-box" evidence="2">
    <location>
        <begin position="79"/>
        <end position="128"/>
    </location>
</feature>
<sequence length="363" mass="40862">MSQKTWPKGSDNHRYAALPLRSSNRRDGERNQRSEHQTRSRRSGDSREFKEPSSSSSRRSIRLCSRSAAAEAEVRGVGGNEFATLPDDILTKIAASFRYPELQAASLVCKSWSQALRPLRESMLFLRWGKRYKHGLGVRVNLEKALDSFLKGADRGSTLAMVDAGLIYWEMGKREERMALYRRAAVLGDPAGQCNLAISYLKAEPSNATEAVKWLYQSSHAGYVRAQYQLALCLHQGQGVDRDLYEAARWYLKAAESGYVRAMYNVSFCYSFGDGLARNHRLARKWMKRAADHGHSKAQFEHGLFLFSEGEMMDAVLYLELATRAGETAASHVRDVILQQLSESSRARVTSLADNWRALPSPV</sequence>
<dbReference type="InterPro" id="IPR001810">
    <property type="entry name" value="F-box_dom"/>
</dbReference>
<feature type="region of interest" description="Disordered" evidence="1">
    <location>
        <begin position="1"/>
        <end position="62"/>
    </location>
</feature>
<dbReference type="InterPro" id="IPR011990">
    <property type="entry name" value="TPR-like_helical_dom_sf"/>
</dbReference>
<dbReference type="InterPro" id="IPR036047">
    <property type="entry name" value="F-box-like_dom_sf"/>
</dbReference>
<evidence type="ECO:0000259" key="2">
    <source>
        <dbReference type="PROSITE" id="PS50181"/>
    </source>
</evidence>
<dbReference type="InterPro" id="IPR053301">
    <property type="entry name" value="F-box_motif"/>
</dbReference>
<dbReference type="Pfam" id="PF08238">
    <property type="entry name" value="Sel1"/>
    <property type="match status" value="4"/>
</dbReference>
<dbReference type="CDD" id="cd09917">
    <property type="entry name" value="F-box_SF"/>
    <property type="match status" value="1"/>
</dbReference>
<dbReference type="SUPFAM" id="SSF81901">
    <property type="entry name" value="HCP-like"/>
    <property type="match status" value="1"/>
</dbReference>
<keyword evidence="4" id="KW-1185">Reference proteome</keyword>
<dbReference type="AlphaFoldDB" id="A0A7N0VF14"/>
<dbReference type="Gramene" id="Kaladp0748s0029.1.v1.1">
    <property type="protein sequence ID" value="Kaladp0748s0029.1.v1.1"/>
    <property type="gene ID" value="Kaladp0748s0029.v1.1"/>
</dbReference>
<evidence type="ECO:0000256" key="1">
    <source>
        <dbReference type="SAM" id="MobiDB-lite"/>
    </source>
</evidence>
<dbReference type="OMA" id="DHAMFLA"/>
<dbReference type="Pfam" id="PF00646">
    <property type="entry name" value="F-box"/>
    <property type="match status" value="1"/>
</dbReference>
<protein>
    <recommendedName>
        <fullName evidence="2">F-box domain-containing protein</fullName>
    </recommendedName>
</protein>
<accession>A0A7N0VF14</accession>